<evidence type="ECO:0000313" key="3">
    <source>
        <dbReference type="Proteomes" id="UP001172778"/>
    </source>
</evidence>
<proteinExistence type="predicted"/>
<dbReference type="Proteomes" id="UP001172778">
    <property type="component" value="Unassembled WGS sequence"/>
</dbReference>
<gene>
    <name evidence="2" type="ORF">PZA18_13645</name>
</gene>
<accession>A0ABT7E189</accession>
<dbReference type="RefSeq" id="WP_284101405.1">
    <property type="nucleotide sequence ID" value="NZ_JARRAF010000015.1"/>
</dbReference>
<reference evidence="2" key="1">
    <citation type="submission" date="2023-03" db="EMBL/GenBank/DDBJ databases">
        <title>Chitinimonas shenzhenensis gen. nov., sp. nov., a novel member of family Burkholderiaceae isolated from activated sludge collected in Shen Zhen, China.</title>
        <authorList>
            <person name="Wang X."/>
        </authorList>
    </citation>
    <scope>NUCLEOTIDE SEQUENCE</scope>
    <source>
        <strain evidence="2">DQS-5</strain>
    </source>
</reference>
<dbReference type="EMBL" id="JARRAF010000015">
    <property type="protein sequence ID" value="MDK2125093.1"/>
    <property type="molecule type" value="Genomic_DNA"/>
</dbReference>
<evidence type="ECO:0000256" key="1">
    <source>
        <dbReference type="SAM" id="SignalP"/>
    </source>
</evidence>
<organism evidence="2 3">
    <name type="scientific">Parachitinimonas caeni</name>
    <dbReference type="NCBI Taxonomy" id="3031301"/>
    <lineage>
        <taxon>Bacteria</taxon>
        <taxon>Pseudomonadati</taxon>
        <taxon>Pseudomonadota</taxon>
        <taxon>Betaproteobacteria</taxon>
        <taxon>Neisseriales</taxon>
        <taxon>Chitinibacteraceae</taxon>
        <taxon>Parachitinimonas</taxon>
    </lineage>
</organism>
<feature type="signal peptide" evidence="1">
    <location>
        <begin position="1"/>
        <end position="17"/>
    </location>
</feature>
<keyword evidence="1" id="KW-0732">Signal</keyword>
<name>A0ABT7E189_9NEIS</name>
<protein>
    <submittedName>
        <fullName evidence="2">Uncharacterized protein</fullName>
    </submittedName>
</protein>
<comment type="caution">
    <text evidence="2">The sequence shown here is derived from an EMBL/GenBank/DDBJ whole genome shotgun (WGS) entry which is preliminary data.</text>
</comment>
<keyword evidence="3" id="KW-1185">Reference proteome</keyword>
<evidence type="ECO:0000313" key="2">
    <source>
        <dbReference type="EMBL" id="MDK2125093.1"/>
    </source>
</evidence>
<feature type="chain" id="PRO_5045923350" evidence="1">
    <location>
        <begin position="18"/>
        <end position="159"/>
    </location>
</feature>
<sequence length="159" mass="17015">MKKMLALLLMLPAVALADSYDPVTNQLTIDTVSLPGDPDVVYKNVVVTLGNVVSPGQMVSMRGARPIQCSEKNFSNAIVSGIKTGMTLSQVNAVMGCTATAAPLMYNTPQTICYTWSIGPFSQQYSGRAAWVYIDRTTQKVGPMFGEEGGGFYAGWAGF</sequence>